<dbReference type="CDD" id="cd00586">
    <property type="entry name" value="4HBT"/>
    <property type="match status" value="1"/>
</dbReference>
<evidence type="ECO:0000256" key="1">
    <source>
        <dbReference type="ARBA" id="ARBA00038476"/>
    </source>
</evidence>
<dbReference type="PANTHER" id="PTHR12475">
    <property type="match status" value="1"/>
</dbReference>
<dbReference type="EMBL" id="AMGV01000001">
    <property type="protein sequence ID" value="KEF63710.1"/>
    <property type="molecule type" value="Genomic_DNA"/>
</dbReference>
<evidence type="ECO:0000313" key="2">
    <source>
        <dbReference type="EMBL" id="KEF63710.1"/>
    </source>
</evidence>
<dbReference type="PANTHER" id="PTHR12475:SF4">
    <property type="entry name" value="PROTEIN THEM6"/>
    <property type="match status" value="1"/>
</dbReference>
<dbReference type="SUPFAM" id="SSF54637">
    <property type="entry name" value="Thioesterase/thiol ester dehydrase-isomerase"/>
    <property type="match status" value="1"/>
</dbReference>
<accession>A0A072Q6Z6</accession>
<organism evidence="2 3">
    <name type="scientific">Exophiala aquamarina CBS 119918</name>
    <dbReference type="NCBI Taxonomy" id="1182545"/>
    <lineage>
        <taxon>Eukaryota</taxon>
        <taxon>Fungi</taxon>
        <taxon>Dikarya</taxon>
        <taxon>Ascomycota</taxon>
        <taxon>Pezizomycotina</taxon>
        <taxon>Eurotiomycetes</taxon>
        <taxon>Chaetothyriomycetidae</taxon>
        <taxon>Chaetothyriales</taxon>
        <taxon>Herpotrichiellaceae</taxon>
        <taxon>Exophiala</taxon>
    </lineage>
</organism>
<dbReference type="OrthoDB" id="265761at2759"/>
<dbReference type="Gene3D" id="3.10.129.10">
    <property type="entry name" value="Hotdog Thioesterase"/>
    <property type="match status" value="1"/>
</dbReference>
<dbReference type="InterPro" id="IPR029069">
    <property type="entry name" value="HotDog_dom_sf"/>
</dbReference>
<dbReference type="Pfam" id="PF13279">
    <property type="entry name" value="4HBT_2"/>
    <property type="match status" value="1"/>
</dbReference>
<dbReference type="HOGENOM" id="CLU_040660_0_1_1"/>
<evidence type="ECO:0000313" key="3">
    <source>
        <dbReference type="Proteomes" id="UP000027920"/>
    </source>
</evidence>
<protein>
    <recommendedName>
        <fullName evidence="4">Thioesterase</fullName>
    </recommendedName>
</protein>
<dbReference type="AlphaFoldDB" id="A0A072Q6Z6"/>
<evidence type="ECO:0008006" key="4">
    <source>
        <dbReference type="Google" id="ProtNLM"/>
    </source>
</evidence>
<proteinExistence type="inferred from homology"/>
<dbReference type="RefSeq" id="XP_013266300.1">
    <property type="nucleotide sequence ID" value="XM_013410846.1"/>
</dbReference>
<keyword evidence="3" id="KW-1185">Reference proteome</keyword>
<dbReference type="GeneID" id="25276634"/>
<comment type="similarity">
    <text evidence="1">Belongs to the lcsJ thioesterase family.</text>
</comment>
<dbReference type="VEuPathDB" id="FungiDB:A1O9_01688"/>
<sequence>MPPTASSLASWRTLALIFALINLKALPLSWHFRLFYRMFTSWTSKARVAAHLKEHASSTSTTASSSLSSANNTHPIFQPVSIFSRSPVLEIDYNFHKSNSTYFADLDESRTALVTKLLVGGFKLGASNLEKEGHKGRLSIILGSVHTSFHREIKPYELYEVRSRLLGWDQKWLVIASFFICPGTKGAKSEVLLASALSKYVVKKGRFTVSPTRCLTAAGWLPPAPENSNSSPAQVASSSSGTPLPLTVMPLVQPGGISDTATPDGIAAPIPESAAEVTAAVVEKLESAAAEAASSSTQATLTDPLLPFTKLDKSGAWDWHRIDMERLRGLQIAANWLDLDKDLTEEFKRG</sequence>
<comment type="caution">
    <text evidence="2">The sequence shown here is derived from an EMBL/GenBank/DDBJ whole genome shotgun (WGS) entry which is preliminary data.</text>
</comment>
<dbReference type="Proteomes" id="UP000027920">
    <property type="component" value="Unassembled WGS sequence"/>
</dbReference>
<gene>
    <name evidence="2" type="ORF">A1O9_01688</name>
</gene>
<dbReference type="InterPro" id="IPR051490">
    <property type="entry name" value="THEM6_lcsJ_thioesterase"/>
</dbReference>
<reference evidence="2 3" key="1">
    <citation type="submission" date="2013-03" db="EMBL/GenBank/DDBJ databases">
        <title>The Genome Sequence of Exophiala aquamarina CBS 119918.</title>
        <authorList>
            <consortium name="The Broad Institute Genomics Platform"/>
            <person name="Cuomo C."/>
            <person name="de Hoog S."/>
            <person name="Gorbushina A."/>
            <person name="Walker B."/>
            <person name="Young S.K."/>
            <person name="Zeng Q."/>
            <person name="Gargeya S."/>
            <person name="Fitzgerald M."/>
            <person name="Haas B."/>
            <person name="Abouelleil A."/>
            <person name="Allen A.W."/>
            <person name="Alvarado L."/>
            <person name="Arachchi H.M."/>
            <person name="Berlin A.M."/>
            <person name="Chapman S.B."/>
            <person name="Gainer-Dewar J."/>
            <person name="Goldberg J."/>
            <person name="Griggs A."/>
            <person name="Gujja S."/>
            <person name="Hansen M."/>
            <person name="Howarth C."/>
            <person name="Imamovic A."/>
            <person name="Ireland A."/>
            <person name="Larimer J."/>
            <person name="McCowan C."/>
            <person name="Murphy C."/>
            <person name="Pearson M."/>
            <person name="Poon T.W."/>
            <person name="Priest M."/>
            <person name="Roberts A."/>
            <person name="Saif S."/>
            <person name="Shea T."/>
            <person name="Sisk P."/>
            <person name="Sykes S."/>
            <person name="Wortman J."/>
            <person name="Nusbaum C."/>
            <person name="Birren B."/>
        </authorList>
    </citation>
    <scope>NUCLEOTIDE SEQUENCE [LARGE SCALE GENOMIC DNA]</scope>
    <source>
        <strain evidence="2 3">CBS 119918</strain>
    </source>
</reference>
<name>A0A072Q6Z6_9EURO</name>